<protein>
    <submittedName>
        <fullName evidence="2">Uncharacterized protein YjiS (DUF1127 family)</fullName>
    </submittedName>
</protein>
<accession>A0ABV2HVM1</accession>
<feature type="domain" description="YjiS-like" evidence="1">
    <location>
        <begin position="36"/>
        <end position="68"/>
    </location>
</feature>
<dbReference type="RefSeq" id="WP_126098333.1">
    <property type="nucleotide sequence ID" value="NZ_JBEPLM010000007.1"/>
</dbReference>
<proteinExistence type="predicted"/>
<sequence>MATIEFPHSAAAGRKESRAVHCLLALLHGSAAAVLWLPRFWVQRRQLAVLASMSTRELLDIGLNTCDIANALAQRNDQDPTVYLANVVRERRLRRQA</sequence>
<keyword evidence="3" id="KW-1185">Reference proteome</keyword>
<name>A0ABV2HVM1_9HYPH</name>
<dbReference type="InterPro" id="IPR009506">
    <property type="entry name" value="YjiS-like"/>
</dbReference>
<organism evidence="2 3">
    <name type="scientific">Mesorhizobium shonense</name>
    <dbReference type="NCBI Taxonomy" id="1209948"/>
    <lineage>
        <taxon>Bacteria</taxon>
        <taxon>Pseudomonadati</taxon>
        <taxon>Pseudomonadota</taxon>
        <taxon>Alphaproteobacteria</taxon>
        <taxon>Hyphomicrobiales</taxon>
        <taxon>Phyllobacteriaceae</taxon>
        <taxon>Mesorhizobium</taxon>
    </lineage>
</organism>
<reference evidence="2 3" key="1">
    <citation type="submission" date="2024-06" db="EMBL/GenBank/DDBJ databases">
        <title>Genomic Encyclopedia of Type Strains, Phase IV (KMG-IV): sequencing the most valuable type-strain genomes for metagenomic binning, comparative biology and taxonomic classification.</title>
        <authorList>
            <person name="Goeker M."/>
        </authorList>
    </citation>
    <scope>NUCLEOTIDE SEQUENCE [LARGE SCALE GENOMIC DNA]</scope>
    <source>
        <strain evidence="2 3">DSM 29846</strain>
    </source>
</reference>
<dbReference type="Proteomes" id="UP001549036">
    <property type="component" value="Unassembled WGS sequence"/>
</dbReference>
<dbReference type="EMBL" id="JBEPLM010000007">
    <property type="protein sequence ID" value="MET3594616.1"/>
    <property type="molecule type" value="Genomic_DNA"/>
</dbReference>
<evidence type="ECO:0000313" key="3">
    <source>
        <dbReference type="Proteomes" id="UP001549036"/>
    </source>
</evidence>
<comment type="caution">
    <text evidence="2">The sequence shown here is derived from an EMBL/GenBank/DDBJ whole genome shotgun (WGS) entry which is preliminary data.</text>
</comment>
<dbReference type="Pfam" id="PF06568">
    <property type="entry name" value="YjiS-like"/>
    <property type="match status" value="1"/>
</dbReference>
<evidence type="ECO:0000259" key="1">
    <source>
        <dbReference type="Pfam" id="PF06568"/>
    </source>
</evidence>
<gene>
    <name evidence="2" type="ORF">ABID26_004024</name>
</gene>
<evidence type="ECO:0000313" key="2">
    <source>
        <dbReference type="EMBL" id="MET3594616.1"/>
    </source>
</evidence>